<accession>A0ACA9PAD9</accession>
<dbReference type="Proteomes" id="UP000789860">
    <property type="component" value="Unassembled WGS sequence"/>
</dbReference>
<proteinExistence type="predicted"/>
<feature type="non-terminal residue" evidence="1">
    <location>
        <position position="93"/>
    </location>
</feature>
<evidence type="ECO:0000313" key="2">
    <source>
        <dbReference type="Proteomes" id="UP000789860"/>
    </source>
</evidence>
<keyword evidence="2" id="KW-1185">Reference proteome</keyword>
<name>A0ACA9PAD9_9GLOM</name>
<reference evidence="1" key="1">
    <citation type="submission" date="2021-06" db="EMBL/GenBank/DDBJ databases">
        <authorList>
            <person name="Kallberg Y."/>
            <person name="Tangrot J."/>
            <person name="Rosling A."/>
        </authorList>
    </citation>
    <scope>NUCLEOTIDE SEQUENCE</scope>
    <source>
        <strain evidence="1">AU212A</strain>
    </source>
</reference>
<gene>
    <name evidence="1" type="ORF">SCALOS_LOCUS10477</name>
</gene>
<evidence type="ECO:0000313" key="1">
    <source>
        <dbReference type="EMBL" id="CAG8700509.1"/>
    </source>
</evidence>
<comment type="caution">
    <text evidence="1">The sequence shown here is derived from an EMBL/GenBank/DDBJ whole genome shotgun (WGS) entry which is preliminary data.</text>
</comment>
<sequence>MTNHISAKSIGQLAIKVFSITPHSADCERVFSALGWLYSKRRQKLSLSRIQAIPQIRSFYISNIKNKLAFFGKTLLSSNLKELVVAATFLVES</sequence>
<protein>
    <submittedName>
        <fullName evidence="1">2323_t:CDS:1</fullName>
    </submittedName>
</protein>
<organism evidence="1 2">
    <name type="scientific">Scutellospora calospora</name>
    <dbReference type="NCBI Taxonomy" id="85575"/>
    <lineage>
        <taxon>Eukaryota</taxon>
        <taxon>Fungi</taxon>
        <taxon>Fungi incertae sedis</taxon>
        <taxon>Mucoromycota</taxon>
        <taxon>Glomeromycotina</taxon>
        <taxon>Glomeromycetes</taxon>
        <taxon>Diversisporales</taxon>
        <taxon>Gigasporaceae</taxon>
        <taxon>Scutellospora</taxon>
    </lineage>
</organism>
<dbReference type="EMBL" id="CAJVPM010039320">
    <property type="protein sequence ID" value="CAG8700509.1"/>
    <property type="molecule type" value="Genomic_DNA"/>
</dbReference>